<protein>
    <submittedName>
        <fullName evidence="1">Uncharacterized protein</fullName>
    </submittedName>
</protein>
<accession>A0A182TLJ8</accession>
<keyword evidence="2" id="KW-1185">Reference proteome</keyword>
<evidence type="ECO:0000313" key="1">
    <source>
        <dbReference type="EnsemblMetazoa" id="AMEC004525-PA"/>
    </source>
</evidence>
<sequence>MAAIYTLQDTAAVTSRRNCPLPKKYGGICGFCGTAASPKFVPGAGAPNIGNGCTGNCPPGKPGNGRLEGKPTPPPTGCWGGNPIAGRPPGTAPGNLPGMTGKGSRCTTTVGGRIGSNVIALGLVVTVLSAASRKLIAMSLERSCPLAGGDPGGASPTGRSWLALILGSLYRFNDTMMR</sequence>
<proteinExistence type="predicted"/>
<dbReference type="Proteomes" id="UP000075902">
    <property type="component" value="Unassembled WGS sequence"/>
</dbReference>
<dbReference type="AlphaFoldDB" id="A0A182TLJ8"/>
<dbReference type="EnsemblMetazoa" id="AMEC004525-RA">
    <property type="protein sequence ID" value="AMEC004525-PA"/>
    <property type="gene ID" value="AMEC004525"/>
</dbReference>
<dbReference type="VEuPathDB" id="VectorBase:AMEC004525"/>
<organism evidence="1 2">
    <name type="scientific">Anopheles melas</name>
    <dbReference type="NCBI Taxonomy" id="34690"/>
    <lineage>
        <taxon>Eukaryota</taxon>
        <taxon>Metazoa</taxon>
        <taxon>Ecdysozoa</taxon>
        <taxon>Arthropoda</taxon>
        <taxon>Hexapoda</taxon>
        <taxon>Insecta</taxon>
        <taxon>Pterygota</taxon>
        <taxon>Neoptera</taxon>
        <taxon>Endopterygota</taxon>
        <taxon>Diptera</taxon>
        <taxon>Nematocera</taxon>
        <taxon>Culicoidea</taxon>
        <taxon>Culicidae</taxon>
        <taxon>Anophelinae</taxon>
        <taxon>Anopheles</taxon>
    </lineage>
</organism>
<reference evidence="2" key="1">
    <citation type="submission" date="2014-01" db="EMBL/GenBank/DDBJ databases">
        <title>The Genome Sequence of Anopheles melas CM1001059_A (V2).</title>
        <authorList>
            <consortium name="The Broad Institute Genomics Platform"/>
            <person name="Neafsey D.E."/>
            <person name="Besansky N."/>
            <person name="Howell P."/>
            <person name="Walton C."/>
            <person name="Young S.K."/>
            <person name="Zeng Q."/>
            <person name="Gargeya S."/>
            <person name="Fitzgerald M."/>
            <person name="Haas B."/>
            <person name="Abouelleil A."/>
            <person name="Allen A.W."/>
            <person name="Alvarado L."/>
            <person name="Arachchi H.M."/>
            <person name="Berlin A.M."/>
            <person name="Chapman S.B."/>
            <person name="Gainer-Dewar J."/>
            <person name="Goldberg J."/>
            <person name="Griggs A."/>
            <person name="Gujja S."/>
            <person name="Hansen M."/>
            <person name="Howarth C."/>
            <person name="Imamovic A."/>
            <person name="Ireland A."/>
            <person name="Larimer J."/>
            <person name="McCowan C."/>
            <person name="Murphy C."/>
            <person name="Pearson M."/>
            <person name="Poon T.W."/>
            <person name="Priest M."/>
            <person name="Roberts A."/>
            <person name="Saif S."/>
            <person name="Shea T."/>
            <person name="Sisk P."/>
            <person name="Sykes S."/>
            <person name="Wortman J."/>
            <person name="Nusbaum C."/>
            <person name="Birren B."/>
        </authorList>
    </citation>
    <scope>NUCLEOTIDE SEQUENCE [LARGE SCALE GENOMIC DNA]</scope>
    <source>
        <strain evidence="2">CM1001059</strain>
    </source>
</reference>
<reference evidence="1" key="2">
    <citation type="submission" date="2020-05" db="UniProtKB">
        <authorList>
            <consortium name="EnsemblMetazoa"/>
        </authorList>
    </citation>
    <scope>IDENTIFICATION</scope>
    <source>
        <strain evidence="1">CM1001059</strain>
    </source>
</reference>
<evidence type="ECO:0000313" key="2">
    <source>
        <dbReference type="Proteomes" id="UP000075902"/>
    </source>
</evidence>
<name>A0A182TLJ8_9DIPT</name>